<accession>A0A964T232</accession>
<dbReference type="AlphaFoldDB" id="A0A964T232"/>
<gene>
    <name evidence="2" type="ORF">E4O86_03885</name>
</gene>
<protein>
    <recommendedName>
        <fullName evidence="1">AtuA-like ferredoxin-fold domain-containing protein</fullName>
    </recommendedName>
</protein>
<dbReference type="OrthoDB" id="21390at2"/>
<sequence length="118" mass="13184">MDEGLLRDIAWVHSGDKGDNINLGVVVWDRNDYGLLLEEVTADRVKEHFSDICHGSVTRYELPNLWAVNLVLTRILDGGPARSLRLDPQGKTLGDALLLLPLRHDGRSVSDEAKKRQS</sequence>
<dbReference type="PANTHER" id="PTHR47708">
    <property type="match status" value="1"/>
</dbReference>
<comment type="caution">
    <text evidence="2">The sequence shown here is derived from an EMBL/GenBank/DDBJ whole genome shotgun (WGS) entry which is preliminary data.</text>
</comment>
<feature type="domain" description="AtuA-like ferredoxin-fold" evidence="1">
    <location>
        <begin position="6"/>
        <end position="100"/>
    </location>
</feature>
<dbReference type="RefSeq" id="WP_161139201.1">
    <property type="nucleotide sequence ID" value="NZ_SPKJ01000007.1"/>
</dbReference>
<dbReference type="PANTHER" id="PTHR47708:SF2">
    <property type="entry name" value="SI:CH73-132F6.5"/>
    <property type="match status" value="1"/>
</dbReference>
<evidence type="ECO:0000313" key="2">
    <source>
        <dbReference type="EMBL" id="MYZ46854.1"/>
    </source>
</evidence>
<evidence type="ECO:0000259" key="1">
    <source>
        <dbReference type="Pfam" id="PF23544"/>
    </source>
</evidence>
<proteinExistence type="predicted"/>
<keyword evidence="3" id="KW-1185">Reference proteome</keyword>
<dbReference type="Proteomes" id="UP000773614">
    <property type="component" value="Unassembled WGS sequence"/>
</dbReference>
<dbReference type="EMBL" id="SPKJ01000007">
    <property type="protein sequence ID" value="MYZ46854.1"/>
    <property type="molecule type" value="Genomic_DNA"/>
</dbReference>
<name>A0A964T232_9HYPH</name>
<organism evidence="2 3">
    <name type="scientific">Propylenella binzhouense</name>
    <dbReference type="NCBI Taxonomy" id="2555902"/>
    <lineage>
        <taxon>Bacteria</taxon>
        <taxon>Pseudomonadati</taxon>
        <taxon>Pseudomonadota</taxon>
        <taxon>Alphaproteobacteria</taxon>
        <taxon>Hyphomicrobiales</taxon>
        <taxon>Propylenellaceae</taxon>
        <taxon>Propylenella</taxon>
    </lineage>
</organism>
<reference evidence="2" key="1">
    <citation type="submission" date="2019-03" db="EMBL/GenBank/DDBJ databases">
        <title>Afifella sp. nov., isolated from activated sludge.</title>
        <authorList>
            <person name="Li Q."/>
            <person name="Liu Y."/>
        </authorList>
    </citation>
    <scope>NUCLEOTIDE SEQUENCE</scope>
    <source>
        <strain evidence="2">L72</strain>
    </source>
</reference>
<dbReference type="InterPro" id="IPR056362">
    <property type="entry name" value="AtuA-like_ferredoxin_dom"/>
</dbReference>
<dbReference type="Pfam" id="PF23544">
    <property type="entry name" value="AtuA_ferredoxin"/>
    <property type="match status" value="1"/>
</dbReference>
<evidence type="ECO:0000313" key="3">
    <source>
        <dbReference type="Proteomes" id="UP000773614"/>
    </source>
</evidence>